<evidence type="ECO:0000313" key="3">
    <source>
        <dbReference type="EMBL" id="MBB5641066.1"/>
    </source>
</evidence>
<dbReference type="AlphaFoldDB" id="A0A099J603"/>
<dbReference type="Pfam" id="PF01381">
    <property type="entry name" value="HTH_3"/>
    <property type="match status" value="1"/>
</dbReference>
<dbReference type="EMBL" id="JPXF01000048">
    <property type="protein sequence ID" value="KGJ72932.1"/>
    <property type="molecule type" value="Genomic_DNA"/>
</dbReference>
<organism evidence="2 4">
    <name type="scientific">Cryobacterium roopkundense</name>
    <dbReference type="NCBI Taxonomy" id="1001240"/>
    <lineage>
        <taxon>Bacteria</taxon>
        <taxon>Bacillati</taxon>
        <taxon>Actinomycetota</taxon>
        <taxon>Actinomycetes</taxon>
        <taxon>Micrococcales</taxon>
        <taxon>Microbacteriaceae</taxon>
        <taxon>Cryobacterium</taxon>
    </lineage>
</organism>
<dbReference type="STRING" id="1001240.GY21_11950"/>
<name>A0A099J603_9MICO</name>
<gene>
    <name evidence="3" type="ORF">BJ997_001614</name>
    <name evidence="2" type="ORF">GY21_11950</name>
</gene>
<dbReference type="PROSITE" id="PS50943">
    <property type="entry name" value="HTH_CROC1"/>
    <property type="match status" value="1"/>
</dbReference>
<dbReference type="CDD" id="cd00093">
    <property type="entry name" value="HTH_XRE"/>
    <property type="match status" value="1"/>
</dbReference>
<evidence type="ECO:0000313" key="2">
    <source>
        <dbReference type="EMBL" id="KGJ72932.1"/>
    </source>
</evidence>
<evidence type="ECO:0000313" key="5">
    <source>
        <dbReference type="Proteomes" id="UP000561726"/>
    </source>
</evidence>
<accession>A0A099J603</accession>
<dbReference type="GO" id="GO:0003677">
    <property type="term" value="F:DNA binding"/>
    <property type="evidence" value="ECO:0007669"/>
    <property type="project" value="InterPro"/>
</dbReference>
<comment type="caution">
    <text evidence="2">The sequence shown here is derived from an EMBL/GenBank/DDBJ whole genome shotgun (WGS) entry which is preliminary data.</text>
</comment>
<keyword evidence="4" id="KW-1185">Reference proteome</keyword>
<dbReference type="InterPro" id="IPR001387">
    <property type="entry name" value="Cro/C1-type_HTH"/>
</dbReference>
<dbReference type="Gene3D" id="1.10.260.40">
    <property type="entry name" value="lambda repressor-like DNA-binding domains"/>
    <property type="match status" value="1"/>
</dbReference>
<reference evidence="2 4" key="1">
    <citation type="submission" date="2014-08" db="EMBL/GenBank/DDBJ databases">
        <authorList>
            <person name="Sisinthy S."/>
        </authorList>
    </citation>
    <scope>NUCLEOTIDE SEQUENCE [LARGE SCALE GENOMIC DNA]</scope>
    <source>
        <strain evidence="2 4">RuG17</strain>
    </source>
</reference>
<dbReference type="Proteomes" id="UP000029864">
    <property type="component" value="Unassembled WGS sequence"/>
</dbReference>
<dbReference type="Proteomes" id="UP000561726">
    <property type="component" value="Unassembled WGS sequence"/>
</dbReference>
<protein>
    <submittedName>
        <fullName evidence="3">Transcriptional regulator with XRE-family HTH domain</fullName>
    </submittedName>
    <submittedName>
        <fullName evidence="2">XRE family transcriptional regulator</fullName>
    </submittedName>
</protein>
<dbReference type="OrthoDB" id="3255837at2"/>
<dbReference type="InterPro" id="IPR010982">
    <property type="entry name" value="Lambda_DNA-bd_dom_sf"/>
</dbReference>
<evidence type="ECO:0000259" key="1">
    <source>
        <dbReference type="PROSITE" id="PS50943"/>
    </source>
</evidence>
<feature type="domain" description="HTH cro/C1-type" evidence="1">
    <location>
        <begin position="17"/>
        <end position="75"/>
    </location>
</feature>
<proteinExistence type="predicted"/>
<dbReference type="SUPFAM" id="SSF47413">
    <property type="entry name" value="lambda repressor-like DNA-binding domains"/>
    <property type="match status" value="1"/>
</dbReference>
<evidence type="ECO:0000313" key="4">
    <source>
        <dbReference type="Proteomes" id="UP000029864"/>
    </source>
</evidence>
<sequence length="89" mass="9901">MTARGEVKGPEGLGRMLQQGRLVSGLTQRDLAEKLDTDQKYIWGLESGKNTIVLERIFAIMRETGVRMYMEVDDRADESGPGGEEEARG</sequence>
<dbReference type="EMBL" id="JACHBQ010000001">
    <property type="protein sequence ID" value="MBB5641066.1"/>
    <property type="molecule type" value="Genomic_DNA"/>
</dbReference>
<dbReference type="eggNOG" id="ENOG50346UP">
    <property type="taxonomic scope" value="Bacteria"/>
</dbReference>
<dbReference type="RefSeq" id="WP_035836962.1">
    <property type="nucleotide sequence ID" value="NZ_JACHBQ010000001.1"/>
</dbReference>
<reference evidence="3 5" key="2">
    <citation type="submission" date="2020-08" db="EMBL/GenBank/DDBJ databases">
        <title>Sequencing the genomes of 1000 actinobacteria strains.</title>
        <authorList>
            <person name="Klenk H.-P."/>
        </authorList>
    </citation>
    <scope>NUCLEOTIDE SEQUENCE [LARGE SCALE GENOMIC DNA]</scope>
    <source>
        <strain evidence="3 5">DSM 21065</strain>
    </source>
</reference>